<feature type="domain" description="PD-(D/E)XK endonuclease-like" evidence="2">
    <location>
        <begin position="23"/>
        <end position="266"/>
    </location>
</feature>
<dbReference type="InterPro" id="IPR011604">
    <property type="entry name" value="PDDEXK-like_dom_sf"/>
</dbReference>
<dbReference type="AlphaFoldDB" id="A0A6J6YH54"/>
<sequence>MGTLLPMTTPSPAAPTPVQVPKSISPSSISQFQSCPLAFRFSYVDRLPQEPSPAASKGTLVHLALEHLMMRAPDQRSIANALIDLATARTELANDPDFTGLNLTEEQWGSFYEEAERLVHKYFELEDPSSIRPIGLELRLQANIGRATVRGVIDRLELNEDDELVISDYKTGKAPGPRYQDQRLAGVNLYALMVEEALGKRPVKVQLLYLADPVAIVATTSDQQSRGVANKTQAVWDAIGDACTKVDFRTKPGPLCNWCSFKPFCPEFGGNPQDAIDLLDSSK</sequence>
<evidence type="ECO:0000313" key="3">
    <source>
        <dbReference type="EMBL" id="CAB4804927.1"/>
    </source>
</evidence>
<dbReference type="EMBL" id="CAFAAH010000199">
    <property type="protein sequence ID" value="CAB4804927.1"/>
    <property type="molecule type" value="Genomic_DNA"/>
</dbReference>
<dbReference type="Pfam" id="PF12705">
    <property type="entry name" value="PDDEXK_1"/>
    <property type="match status" value="1"/>
</dbReference>
<reference evidence="3" key="1">
    <citation type="submission" date="2020-05" db="EMBL/GenBank/DDBJ databases">
        <authorList>
            <person name="Chiriac C."/>
            <person name="Salcher M."/>
            <person name="Ghai R."/>
            <person name="Kavagutti S V."/>
        </authorList>
    </citation>
    <scope>NUCLEOTIDE SEQUENCE</scope>
</reference>
<name>A0A6J6YH54_9ZZZZ</name>
<dbReference type="InterPro" id="IPR038726">
    <property type="entry name" value="PDDEXK_AddAB-type"/>
</dbReference>
<accession>A0A6J6YH54</accession>
<evidence type="ECO:0000256" key="1">
    <source>
        <dbReference type="SAM" id="MobiDB-lite"/>
    </source>
</evidence>
<protein>
    <submittedName>
        <fullName evidence="3">Unannotated protein</fullName>
    </submittedName>
</protein>
<evidence type="ECO:0000259" key="2">
    <source>
        <dbReference type="Pfam" id="PF12705"/>
    </source>
</evidence>
<feature type="region of interest" description="Disordered" evidence="1">
    <location>
        <begin position="1"/>
        <end position="25"/>
    </location>
</feature>
<dbReference type="SUPFAM" id="SSF52980">
    <property type="entry name" value="Restriction endonuclease-like"/>
    <property type="match status" value="1"/>
</dbReference>
<proteinExistence type="predicted"/>
<organism evidence="3">
    <name type="scientific">freshwater metagenome</name>
    <dbReference type="NCBI Taxonomy" id="449393"/>
    <lineage>
        <taxon>unclassified sequences</taxon>
        <taxon>metagenomes</taxon>
        <taxon>ecological metagenomes</taxon>
    </lineage>
</organism>
<dbReference type="Gene3D" id="3.90.320.10">
    <property type="match status" value="1"/>
</dbReference>
<gene>
    <name evidence="3" type="ORF">UFOPK2996_01274</name>
</gene>
<dbReference type="InterPro" id="IPR011335">
    <property type="entry name" value="Restrct_endonuc-II-like"/>
</dbReference>